<dbReference type="AlphaFoldDB" id="A0A498JL12"/>
<dbReference type="EMBL" id="RDQH01000332">
    <property type="protein sequence ID" value="RXH96418.1"/>
    <property type="molecule type" value="Genomic_DNA"/>
</dbReference>
<proteinExistence type="predicted"/>
<accession>A0A498JL12</accession>
<dbReference type="Proteomes" id="UP000290289">
    <property type="component" value="Chromosome 6"/>
</dbReference>
<gene>
    <name evidence="1" type="ORF">DVH24_008922</name>
</gene>
<name>A0A498JL12_MALDO</name>
<protein>
    <submittedName>
        <fullName evidence="1">Uncharacterized protein</fullName>
    </submittedName>
</protein>
<organism evidence="1 2">
    <name type="scientific">Malus domestica</name>
    <name type="common">Apple</name>
    <name type="synonym">Pyrus malus</name>
    <dbReference type="NCBI Taxonomy" id="3750"/>
    <lineage>
        <taxon>Eukaryota</taxon>
        <taxon>Viridiplantae</taxon>
        <taxon>Streptophyta</taxon>
        <taxon>Embryophyta</taxon>
        <taxon>Tracheophyta</taxon>
        <taxon>Spermatophyta</taxon>
        <taxon>Magnoliopsida</taxon>
        <taxon>eudicotyledons</taxon>
        <taxon>Gunneridae</taxon>
        <taxon>Pentapetalae</taxon>
        <taxon>rosids</taxon>
        <taxon>fabids</taxon>
        <taxon>Rosales</taxon>
        <taxon>Rosaceae</taxon>
        <taxon>Amygdaloideae</taxon>
        <taxon>Maleae</taxon>
        <taxon>Malus</taxon>
    </lineage>
</organism>
<evidence type="ECO:0000313" key="1">
    <source>
        <dbReference type="EMBL" id="RXH96418.1"/>
    </source>
</evidence>
<comment type="caution">
    <text evidence="1">The sequence shown here is derived from an EMBL/GenBank/DDBJ whole genome shotgun (WGS) entry which is preliminary data.</text>
</comment>
<keyword evidence="2" id="KW-1185">Reference proteome</keyword>
<evidence type="ECO:0000313" key="2">
    <source>
        <dbReference type="Proteomes" id="UP000290289"/>
    </source>
</evidence>
<reference evidence="1 2" key="1">
    <citation type="submission" date="2018-10" db="EMBL/GenBank/DDBJ databases">
        <title>A high-quality apple genome assembly.</title>
        <authorList>
            <person name="Hu J."/>
        </authorList>
    </citation>
    <scope>NUCLEOTIDE SEQUENCE [LARGE SCALE GENOMIC DNA]</scope>
    <source>
        <strain evidence="2">cv. HFTH1</strain>
        <tissue evidence="1">Young leaf</tissue>
    </source>
</reference>
<sequence>MDIKMIIVDLIFGQLGQITANKSILSLCVEMDSAIVVNLINSVTIPTFILLLTSLISAENYELVDVNREKNFVIDDLANWSYNMNLKYHYFENPSE</sequence>